<organism evidence="4 5">
    <name type="scientific">Halocaridina rubra</name>
    <name type="common">Hawaiian red shrimp</name>
    <dbReference type="NCBI Taxonomy" id="373956"/>
    <lineage>
        <taxon>Eukaryota</taxon>
        <taxon>Metazoa</taxon>
        <taxon>Ecdysozoa</taxon>
        <taxon>Arthropoda</taxon>
        <taxon>Crustacea</taxon>
        <taxon>Multicrustacea</taxon>
        <taxon>Malacostraca</taxon>
        <taxon>Eumalacostraca</taxon>
        <taxon>Eucarida</taxon>
        <taxon>Decapoda</taxon>
        <taxon>Pleocyemata</taxon>
        <taxon>Caridea</taxon>
        <taxon>Atyoidea</taxon>
        <taxon>Atyidae</taxon>
        <taxon>Halocaridina</taxon>
    </lineage>
</organism>
<dbReference type="SUPFAM" id="SSF47616">
    <property type="entry name" value="GST C-terminal domain-like"/>
    <property type="match status" value="1"/>
</dbReference>
<dbReference type="PROSITE" id="PS50404">
    <property type="entry name" value="GST_NTER"/>
    <property type="match status" value="1"/>
</dbReference>
<feature type="domain" description="GST C-terminal" evidence="3">
    <location>
        <begin position="88"/>
        <end position="210"/>
    </location>
</feature>
<feature type="domain" description="GST N-terminal" evidence="2">
    <location>
        <begin position="1"/>
        <end position="82"/>
    </location>
</feature>
<evidence type="ECO:0000259" key="3">
    <source>
        <dbReference type="PROSITE" id="PS50405"/>
    </source>
</evidence>
<dbReference type="CDD" id="cd03177">
    <property type="entry name" value="GST_C_Delta_Epsilon"/>
    <property type="match status" value="1"/>
</dbReference>
<dbReference type="PANTHER" id="PTHR43969">
    <property type="entry name" value="GLUTATHIONE S TRANSFERASE D10, ISOFORM A-RELATED"/>
    <property type="match status" value="1"/>
</dbReference>
<dbReference type="Pfam" id="PF00043">
    <property type="entry name" value="GST_C"/>
    <property type="match status" value="1"/>
</dbReference>
<reference evidence="4 5" key="1">
    <citation type="submission" date="2023-11" db="EMBL/GenBank/DDBJ databases">
        <title>Halocaridina rubra genome assembly.</title>
        <authorList>
            <person name="Smith C."/>
        </authorList>
    </citation>
    <scope>NUCLEOTIDE SEQUENCE [LARGE SCALE GENOMIC DNA]</scope>
    <source>
        <strain evidence="4">EP-1</strain>
        <tissue evidence="4">Whole</tissue>
    </source>
</reference>
<evidence type="ECO:0000313" key="4">
    <source>
        <dbReference type="EMBL" id="KAK7072117.1"/>
    </source>
</evidence>
<dbReference type="Pfam" id="PF13417">
    <property type="entry name" value="GST_N_3"/>
    <property type="match status" value="1"/>
</dbReference>
<protein>
    <submittedName>
        <fullName evidence="4">Glutathione s-transferase</fullName>
        <ecNumber evidence="4">2.5.1.18</ecNumber>
    </submittedName>
</protein>
<dbReference type="SFLD" id="SFLDG01153">
    <property type="entry name" value="Main.4:_Theta-like"/>
    <property type="match status" value="1"/>
</dbReference>
<dbReference type="InterPro" id="IPR036282">
    <property type="entry name" value="Glutathione-S-Trfase_C_sf"/>
</dbReference>
<keyword evidence="4" id="KW-0808">Transferase</keyword>
<dbReference type="AlphaFoldDB" id="A0AAN8WTU0"/>
<evidence type="ECO:0000259" key="2">
    <source>
        <dbReference type="PROSITE" id="PS50404"/>
    </source>
</evidence>
<dbReference type="EMBL" id="JAXCGZ010013672">
    <property type="protein sequence ID" value="KAK7072117.1"/>
    <property type="molecule type" value="Genomic_DNA"/>
</dbReference>
<dbReference type="InterPro" id="IPR004046">
    <property type="entry name" value="GST_C"/>
</dbReference>
<sequence length="216" mass="24515">MSVTVYYLPFSPPCRSVLLTARALGVKVELKELNVLKGEQKTPQFIAINPEHTIPTLVDGDFVLWESRPICSYLASQYAKDDTYYPLDPKIRAKIDRLMYFDMGTLYDRFLKYFIPVMFGGQKQFDPQQLEKVHEALGFLNKAIEGHTWAVGNHITVADHVLASTVATIDAIKIDLKRHPSVAAWYENCKKSMPGHKEINEIPAQNMAAMIQSKLE</sequence>
<accession>A0AAN8WTU0</accession>
<dbReference type="SFLD" id="SFLDS00019">
    <property type="entry name" value="Glutathione_Transferase_(cytos"/>
    <property type="match status" value="1"/>
</dbReference>
<dbReference type="InterPro" id="IPR004045">
    <property type="entry name" value="Glutathione_S-Trfase_N"/>
</dbReference>
<dbReference type="Proteomes" id="UP001381693">
    <property type="component" value="Unassembled WGS sequence"/>
</dbReference>
<keyword evidence="5" id="KW-1185">Reference proteome</keyword>
<evidence type="ECO:0000256" key="1">
    <source>
        <dbReference type="ARBA" id="ARBA00011738"/>
    </source>
</evidence>
<dbReference type="GO" id="GO:0006749">
    <property type="term" value="P:glutathione metabolic process"/>
    <property type="evidence" value="ECO:0007669"/>
    <property type="project" value="TreeGrafter"/>
</dbReference>
<proteinExistence type="predicted"/>
<dbReference type="InterPro" id="IPR040079">
    <property type="entry name" value="Glutathione_S-Trfase"/>
</dbReference>
<dbReference type="SFLD" id="SFLDG00358">
    <property type="entry name" value="Main_(cytGST)"/>
    <property type="match status" value="1"/>
</dbReference>
<dbReference type="Gene3D" id="3.40.30.10">
    <property type="entry name" value="Glutaredoxin"/>
    <property type="match status" value="1"/>
</dbReference>
<gene>
    <name evidence="4" type="primary">GstD1_2</name>
    <name evidence="4" type="ORF">SK128_013981</name>
</gene>
<name>A0AAN8WTU0_HALRR</name>
<dbReference type="GO" id="GO:0004364">
    <property type="term" value="F:glutathione transferase activity"/>
    <property type="evidence" value="ECO:0007669"/>
    <property type="project" value="UniProtKB-EC"/>
</dbReference>
<dbReference type="PANTHER" id="PTHR43969:SF9">
    <property type="entry name" value="GLUTATHIONE S TRANSFERASE D10, ISOFORM A-RELATED"/>
    <property type="match status" value="1"/>
</dbReference>
<dbReference type="EC" id="2.5.1.18" evidence="4"/>
<dbReference type="InterPro" id="IPR010987">
    <property type="entry name" value="Glutathione-S-Trfase_C-like"/>
</dbReference>
<evidence type="ECO:0000313" key="5">
    <source>
        <dbReference type="Proteomes" id="UP001381693"/>
    </source>
</evidence>
<dbReference type="FunFam" id="3.40.30.10:FF:000034">
    <property type="entry name" value="glutathione S-transferase 1"/>
    <property type="match status" value="1"/>
</dbReference>
<comment type="subunit">
    <text evidence="1">Homodimer.</text>
</comment>
<dbReference type="SUPFAM" id="SSF52833">
    <property type="entry name" value="Thioredoxin-like"/>
    <property type="match status" value="1"/>
</dbReference>
<dbReference type="PROSITE" id="PS50405">
    <property type="entry name" value="GST_CTER"/>
    <property type="match status" value="1"/>
</dbReference>
<dbReference type="InterPro" id="IPR036249">
    <property type="entry name" value="Thioredoxin-like_sf"/>
</dbReference>
<comment type="caution">
    <text evidence="4">The sequence shown here is derived from an EMBL/GenBank/DDBJ whole genome shotgun (WGS) entry which is preliminary data.</text>
</comment>
<dbReference type="FunFam" id="1.20.1050.10:FF:000007">
    <property type="entry name" value="Glutathione S-transferase 1-1"/>
    <property type="match status" value="1"/>
</dbReference>
<dbReference type="CDD" id="cd03045">
    <property type="entry name" value="GST_N_Delta_Epsilon"/>
    <property type="match status" value="1"/>
</dbReference>
<dbReference type="Gene3D" id="1.20.1050.10">
    <property type="match status" value="1"/>
</dbReference>